<sequence length="101" mass="10934">MTFPLVRAARLPRDLQLDAFAAAAGLHPDLVARLVTLGLVEVTTGPTGAPGFPVAELATVARIRRLHDDLTLNYAAVGVVLDLLDRIDELEDRLARSRPVR</sequence>
<evidence type="ECO:0000313" key="1">
    <source>
        <dbReference type="EMBL" id="MFC5008345.1"/>
    </source>
</evidence>
<dbReference type="EMBL" id="JBHSIU010000131">
    <property type="protein sequence ID" value="MFC5008345.1"/>
    <property type="molecule type" value="Genomic_DNA"/>
</dbReference>
<dbReference type="Proteomes" id="UP001595912">
    <property type="component" value="Unassembled WGS sequence"/>
</dbReference>
<accession>A0ABV9WJR9</accession>
<proteinExistence type="predicted"/>
<dbReference type="RefSeq" id="WP_380129033.1">
    <property type="nucleotide sequence ID" value="NZ_JBHSIU010000131.1"/>
</dbReference>
<organism evidence="1 2">
    <name type="scientific">Dactylosporangium cerinum</name>
    <dbReference type="NCBI Taxonomy" id="1434730"/>
    <lineage>
        <taxon>Bacteria</taxon>
        <taxon>Bacillati</taxon>
        <taxon>Actinomycetota</taxon>
        <taxon>Actinomycetes</taxon>
        <taxon>Micromonosporales</taxon>
        <taxon>Micromonosporaceae</taxon>
        <taxon>Dactylosporangium</taxon>
    </lineage>
</organism>
<name>A0ABV9WJR9_9ACTN</name>
<dbReference type="Pfam" id="PF13591">
    <property type="entry name" value="MerR_2"/>
    <property type="match status" value="1"/>
</dbReference>
<reference evidence="2" key="1">
    <citation type="journal article" date="2019" name="Int. J. Syst. Evol. Microbiol.">
        <title>The Global Catalogue of Microorganisms (GCM) 10K type strain sequencing project: providing services to taxonomists for standard genome sequencing and annotation.</title>
        <authorList>
            <consortium name="The Broad Institute Genomics Platform"/>
            <consortium name="The Broad Institute Genome Sequencing Center for Infectious Disease"/>
            <person name="Wu L."/>
            <person name="Ma J."/>
        </authorList>
    </citation>
    <scope>NUCLEOTIDE SEQUENCE [LARGE SCALE GENOMIC DNA]</scope>
    <source>
        <strain evidence="2">CGMCC 4.7152</strain>
    </source>
</reference>
<evidence type="ECO:0000313" key="2">
    <source>
        <dbReference type="Proteomes" id="UP001595912"/>
    </source>
</evidence>
<protein>
    <submittedName>
        <fullName evidence="1">Chaperone modulator CbpM</fullName>
    </submittedName>
</protein>
<dbReference type="Gene3D" id="1.10.1660.10">
    <property type="match status" value="1"/>
</dbReference>
<comment type="caution">
    <text evidence="1">The sequence shown here is derived from an EMBL/GenBank/DDBJ whole genome shotgun (WGS) entry which is preliminary data.</text>
</comment>
<gene>
    <name evidence="1" type="ORF">ACFPIJ_62370</name>
</gene>
<keyword evidence="2" id="KW-1185">Reference proteome</keyword>